<accession>A0A645JJF0</accession>
<proteinExistence type="predicted"/>
<name>A0A645JJF0_9ZZZZ</name>
<sequence>MSALMVAVFRFTASEASPMDFRQLQTTAKNTGRIRAITMASRHWMENITAREPTMVTAEMNKSSGP</sequence>
<dbReference type="AlphaFoldDB" id="A0A645JJF0"/>
<comment type="caution">
    <text evidence="1">The sequence shown here is derived from an EMBL/GenBank/DDBJ whole genome shotgun (WGS) entry which is preliminary data.</text>
</comment>
<reference evidence="1" key="1">
    <citation type="submission" date="2019-08" db="EMBL/GenBank/DDBJ databases">
        <authorList>
            <person name="Kucharzyk K."/>
            <person name="Murdoch R.W."/>
            <person name="Higgins S."/>
            <person name="Loffler F."/>
        </authorList>
    </citation>
    <scope>NUCLEOTIDE SEQUENCE</scope>
</reference>
<evidence type="ECO:0000313" key="1">
    <source>
        <dbReference type="EMBL" id="MPN63362.1"/>
    </source>
</evidence>
<gene>
    <name evidence="1" type="ORF">SDC9_211120</name>
</gene>
<organism evidence="1">
    <name type="scientific">bioreactor metagenome</name>
    <dbReference type="NCBI Taxonomy" id="1076179"/>
    <lineage>
        <taxon>unclassified sequences</taxon>
        <taxon>metagenomes</taxon>
        <taxon>ecological metagenomes</taxon>
    </lineage>
</organism>
<dbReference type="EMBL" id="VSSQ01142667">
    <property type="protein sequence ID" value="MPN63362.1"/>
    <property type="molecule type" value="Genomic_DNA"/>
</dbReference>
<protein>
    <submittedName>
        <fullName evidence="1">Uncharacterized protein</fullName>
    </submittedName>
</protein>